<dbReference type="PANTHER" id="PTHR12622">
    <property type="entry name" value="DELTEX-RELATED"/>
    <property type="match status" value="1"/>
</dbReference>
<dbReference type="Pfam" id="PF18102">
    <property type="entry name" value="DTC"/>
    <property type="match status" value="1"/>
</dbReference>
<feature type="transmembrane region" description="Helical" evidence="11">
    <location>
        <begin position="215"/>
        <end position="235"/>
    </location>
</feature>
<dbReference type="OrthoDB" id="527344at2759"/>
<evidence type="ECO:0000256" key="8">
    <source>
        <dbReference type="PROSITE-ProRule" id="PRU00175"/>
    </source>
</evidence>
<feature type="compositionally biased region" description="Basic and acidic residues" evidence="10">
    <location>
        <begin position="492"/>
        <end position="502"/>
    </location>
</feature>
<dbReference type="InterPro" id="IPR039399">
    <property type="entry name" value="Deltex_C_sf"/>
</dbReference>
<organism evidence="13 15">
    <name type="scientific">Didymodactylos carnosus</name>
    <dbReference type="NCBI Taxonomy" id="1234261"/>
    <lineage>
        <taxon>Eukaryota</taxon>
        <taxon>Metazoa</taxon>
        <taxon>Spiralia</taxon>
        <taxon>Gnathifera</taxon>
        <taxon>Rotifera</taxon>
        <taxon>Eurotatoria</taxon>
        <taxon>Bdelloidea</taxon>
        <taxon>Philodinida</taxon>
        <taxon>Philodinidae</taxon>
        <taxon>Didymodactylos</taxon>
    </lineage>
</organism>
<dbReference type="GO" id="GO:0061630">
    <property type="term" value="F:ubiquitin protein ligase activity"/>
    <property type="evidence" value="ECO:0007669"/>
    <property type="project" value="UniProtKB-UniRule"/>
</dbReference>
<evidence type="ECO:0000259" key="12">
    <source>
        <dbReference type="PROSITE" id="PS50089"/>
    </source>
</evidence>
<evidence type="ECO:0000256" key="11">
    <source>
        <dbReference type="SAM" id="Phobius"/>
    </source>
</evidence>
<keyword evidence="9" id="KW-0963">Cytoplasm</keyword>
<keyword evidence="11" id="KW-1133">Transmembrane helix</keyword>
<dbReference type="SUPFAM" id="SSF57850">
    <property type="entry name" value="RING/U-box"/>
    <property type="match status" value="1"/>
</dbReference>
<dbReference type="GO" id="GO:0008270">
    <property type="term" value="F:zinc ion binding"/>
    <property type="evidence" value="ECO:0007669"/>
    <property type="project" value="UniProtKB-KW"/>
</dbReference>
<dbReference type="PROSITE" id="PS00518">
    <property type="entry name" value="ZF_RING_1"/>
    <property type="match status" value="1"/>
</dbReference>
<evidence type="ECO:0000256" key="9">
    <source>
        <dbReference type="RuleBase" id="RU367105"/>
    </source>
</evidence>
<dbReference type="Proteomes" id="UP000663829">
    <property type="component" value="Unassembled WGS sequence"/>
</dbReference>
<evidence type="ECO:0000256" key="4">
    <source>
        <dbReference type="ARBA" id="ARBA00022679"/>
    </source>
</evidence>
<feature type="domain" description="RING-type" evidence="12">
    <location>
        <begin position="542"/>
        <end position="581"/>
    </location>
</feature>
<dbReference type="InterPro" id="IPR013083">
    <property type="entry name" value="Znf_RING/FYVE/PHD"/>
</dbReference>
<keyword evidence="11" id="KW-0812">Transmembrane</keyword>
<proteinExistence type="inferred from homology"/>
<dbReference type="GO" id="GO:0005737">
    <property type="term" value="C:cytoplasm"/>
    <property type="evidence" value="ECO:0007669"/>
    <property type="project" value="UniProtKB-SubCell"/>
</dbReference>
<dbReference type="EMBL" id="CAJNOQ010000085">
    <property type="protein sequence ID" value="CAF0753866.1"/>
    <property type="molecule type" value="Genomic_DNA"/>
</dbReference>
<dbReference type="InterPro" id="IPR001841">
    <property type="entry name" value="Znf_RING"/>
</dbReference>
<evidence type="ECO:0000256" key="3">
    <source>
        <dbReference type="ARBA" id="ARBA00009413"/>
    </source>
</evidence>
<dbReference type="UniPathway" id="UPA00143"/>
<dbReference type="Pfam" id="PF00097">
    <property type="entry name" value="zf-C3HC4"/>
    <property type="match status" value="1"/>
</dbReference>
<keyword evidence="7 9" id="KW-0862">Zinc</keyword>
<evidence type="ECO:0000256" key="5">
    <source>
        <dbReference type="ARBA" id="ARBA00022723"/>
    </source>
</evidence>
<evidence type="ECO:0000256" key="6">
    <source>
        <dbReference type="ARBA" id="ARBA00022771"/>
    </source>
</evidence>
<keyword evidence="4 9" id="KW-0808">Transferase</keyword>
<accession>A0A813PQE0</accession>
<dbReference type="GO" id="GO:0007219">
    <property type="term" value="P:Notch signaling pathway"/>
    <property type="evidence" value="ECO:0007669"/>
    <property type="project" value="InterPro"/>
</dbReference>
<dbReference type="InterPro" id="IPR017907">
    <property type="entry name" value="Znf_RING_CS"/>
</dbReference>
<comment type="subcellular location">
    <subcellularLocation>
        <location evidence="9">Cytoplasm</location>
    </subcellularLocation>
</comment>
<sequence length="725" mass="83743">MNVLHYSSSLTSCPKCKRLVCEHTSIADVSFTYPMPITNIFEETKHSNRSILTHEQLLSSNGINFYILPKALSTSWTTFGSDENIDDDQKTLCNELEDNDDDDDDDIPFSKELRKDSTIISFAFSSSVIRTQSDRRDYRPNVFVHRSLSTDILRLNKCEPTTLNILRDSSDYERHERPSNILTNISNIILLLLFLITHIIDIVILYVYHIHTNLTMTLIVLACVVFSDVIVWFNIVYDYIRCKVTLCSSFESKVLLVPFVFRLYLLIKLLRILTHNFNNHHSSSHFYSTSTTASTSQTTTLETISSTTTTAKSEKETMVQMKTSSLTDNSIRTFRYLITFYLLHSGLLGIVNLYFWSTHFSFPQSSYSDKYFLLPRWMPIDVVNNDIRLRFIRTIEKNETMAQLQHHQPTIDYYSVNLKVITISPKRIIAKSRRGNIFKLSTRSRVKARTNSSRSRTKTKNVAKDKRQSSPETVSDAPSNEKQRSKYKKKRQTTDKDDDASQYRKKAQRVIEFDDADEEIVIIEPQKTENVNLVINSENDRCCICMDEPEEPKVLDKCGHRFCTACIDQYFTKIKPQCPCCFMVYGVIRGNQPKNGHMSTIKIKHRLPGFENNSRGTIQITYVMPDGIQEHHHPNPGQPYRGTTRTAYLPDNHEGKKVLNLLKRAFELDHIFTVGQSRTTNQNDVVTWNDIHHKTSIHGGAEFFGYPDETYLNRVQQELASKGIR</sequence>
<dbReference type="InterPro" id="IPR039396">
    <property type="entry name" value="Deltex_C"/>
</dbReference>
<dbReference type="PROSITE" id="PS50089">
    <property type="entry name" value="ZF_RING_2"/>
    <property type="match status" value="1"/>
</dbReference>
<dbReference type="InterPro" id="IPR018957">
    <property type="entry name" value="Znf_C3HC4_RING-type"/>
</dbReference>
<protein>
    <recommendedName>
        <fullName evidence="9">E3 ubiquitin-protein ligase</fullName>
        <ecNumber evidence="9">2.3.2.27</ecNumber>
    </recommendedName>
</protein>
<comment type="similarity">
    <text evidence="3 9">Belongs to the Deltex family.</text>
</comment>
<keyword evidence="5 9" id="KW-0479">Metal-binding</keyword>
<comment type="catalytic activity">
    <reaction evidence="1 9">
        <text>S-ubiquitinyl-[E2 ubiquitin-conjugating enzyme]-L-cysteine + [acceptor protein]-L-lysine = [E2 ubiquitin-conjugating enzyme]-L-cysteine + N(6)-ubiquitinyl-[acceptor protein]-L-lysine.</text>
        <dbReference type="EC" id="2.3.2.27"/>
    </reaction>
</comment>
<evidence type="ECO:0000256" key="1">
    <source>
        <dbReference type="ARBA" id="ARBA00000900"/>
    </source>
</evidence>
<keyword evidence="15" id="KW-1185">Reference proteome</keyword>
<comment type="caution">
    <text evidence="13">The sequence shown here is derived from an EMBL/GenBank/DDBJ whole genome shotgun (WGS) entry which is preliminary data.</text>
</comment>
<dbReference type="Proteomes" id="UP000681722">
    <property type="component" value="Unassembled WGS sequence"/>
</dbReference>
<feature type="transmembrane region" description="Helical" evidence="11">
    <location>
        <begin position="188"/>
        <end position="208"/>
    </location>
</feature>
<feature type="transmembrane region" description="Helical" evidence="11">
    <location>
        <begin position="336"/>
        <end position="356"/>
    </location>
</feature>
<dbReference type="SMART" id="SM00184">
    <property type="entry name" value="RING"/>
    <property type="match status" value="1"/>
</dbReference>
<name>A0A813PQE0_9BILA</name>
<feature type="region of interest" description="Disordered" evidence="10">
    <location>
        <begin position="441"/>
        <end position="505"/>
    </location>
</feature>
<evidence type="ECO:0000313" key="14">
    <source>
        <dbReference type="EMBL" id="CAF3533910.1"/>
    </source>
</evidence>
<evidence type="ECO:0000256" key="10">
    <source>
        <dbReference type="SAM" id="MobiDB-lite"/>
    </source>
</evidence>
<dbReference type="InterPro" id="IPR039398">
    <property type="entry name" value="Deltex_fam"/>
</dbReference>
<comment type="pathway">
    <text evidence="2 9">Protein modification; protein ubiquitination.</text>
</comment>
<keyword evidence="6 8" id="KW-0863">Zinc-finger</keyword>
<dbReference type="GO" id="GO:0016567">
    <property type="term" value="P:protein ubiquitination"/>
    <property type="evidence" value="ECO:0007669"/>
    <property type="project" value="UniProtKB-UniRule"/>
</dbReference>
<keyword evidence="11" id="KW-0472">Membrane</keyword>
<dbReference type="EC" id="2.3.2.27" evidence="9"/>
<gene>
    <name evidence="13" type="ORF">GPM918_LOCUS997</name>
    <name evidence="14" type="ORF">SRO942_LOCUS997</name>
</gene>
<dbReference type="CDD" id="cd09633">
    <property type="entry name" value="Deltex_C"/>
    <property type="match status" value="1"/>
</dbReference>
<evidence type="ECO:0000313" key="15">
    <source>
        <dbReference type="Proteomes" id="UP000663829"/>
    </source>
</evidence>
<evidence type="ECO:0000313" key="13">
    <source>
        <dbReference type="EMBL" id="CAF0753866.1"/>
    </source>
</evidence>
<dbReference type="AlphaFoldDB" id="A0A813PQE0"/>
<evidence type="ECO:0000256" key="2">
    <source>
        <dbReference type="ARBA" id="ARBA00004906"/>
    </source>
</evidence>
<dbReference type="Gene3D" id="3.30.40.10">
    <property type="entry name" value="Zinc/RING finger domain, C3HC4 (zinc finger)"/>
    <property type="match status" value="1"/>
</dbReference>
<dbReference type="EMBL" id="CAJOBC010000085">
    <property type="protein sequence ID" value="CAF3533910.1"/>
    <property type="molecule type" value="Genomic_DNA"/>
</dbReference>
<dbReference type="Gene3D" id="3.30.390.130">
    <property type="match status" value="1"/>
</dbReference>
<evidence type="ECO:0000256" key="7">
    <source>
        <dbReference type="ARBA" id="ARBA00022833"/>
    </source>
</evidence>
<reference evidence="13" key="1">
    <citation type="submission" date="2021-02" db="EMBL/GenBank/DDBJ databases">
        <authorList>
            <person name="Nowell W R."/>
        </authorList>
    </citation>
    <scope>NUCLEOTIDE SEQUENCE</scope>
</reference>